<evidence type="ECO:0000313" key="10">
    <source>
        <dbReference type="EMBL" id="CAK8676146.1"/>
    </source>
</evidence>
<feature type="binding site" evidence="6">
    <location>
        <position position="131"/>
    </location>
    <ligand>
        <name>S-adenosyl-L-methionine</name>
        <dbReference type="ChEBI" id="CHEBI:59789"/>
    </ligand>
</feature>
<keyword evidence="1" id="KW-0963">Cytoplasm</keyword>
<evidence type="ECO:0000259" key="8">
    <source>
        <dbReference type="Pfam" id="PF04034"/>
    </source>
</evidence>
<dbReference type="InterPro" id="IPR022968">
    <property type="entry name" value="Tsr3-like"/>
</dbReference>
<evidence type="ECO:0000256" key="3">
    <source>
        <dbReference type="ARBA" id="ARBA00022552"/>
    </source>
</evidence>
<dbReference type="InterPro" id="IPR007209">
    <property type="entry name" value="RNaseL-inhib-like_metal-bd_dom"/>
</dbReference>
<organism evidence="10 11">
    <name type="scientific">Clavelina lepadiformis</name>
    <name type="common">Light-bulb sea squirt</name>
    <name type="synonym">Ascidia lepadiformis</name>
    <dbReference type="NCBI Taxonomy" id="159417"/>
    <lineage>
        <taxon>Eukaryota</taxon>
        <taxon>Metazoa</taxon>
        <taxon>Chordata</taxon>
        <taxon>Tunicata</taxon>
        <taxon>Ascidiacea</taxon>
        <taxon>Aplousobranchia</taxon>
        <taxon>Clavelinidae</taxon>
        <taxon>Clavelina</taxon>
    </lineage>
</organism>
<evidence type="ECO:0000313" key="11">
    <source>
        <dbReference type="Proteomes" id="UP001642483"/>
    </source>
</evidence>
<comment type="caution">
    <text evidence="10">The sequence shown here is derived from an EMBL/GenBank/DDBJ whole genome shotgun (WGS) entry which is preliminary data.</text>
</comment>
<evidence type="ECO:0000256" key="2">
    <source>
        <dbReference type="ARBA" id="ARBA00022517"/>
    </source>
</evidence>
<feature type="binding site" evidence="6">
    <location>
        <position position="65"/>
    </location>
    <ligand>
        <name>S-adenosyl-L-methionine</name>
        <dbReference type="ChEBI" id="CHEBI:59789"/>
    </ligand>
</feature>
<feature type="compositionally biased region" description="Polar residues" evidence="7">
    <location>
        <begin position="241"/>
        <end position="256"/>
    </location>
</feature>
<keyword evidence="11" id="KW-1185">Reference proteome</keyword>
<gene>
    <name evidence="10" type="ORF">CVLEPA_LOCUS5631</name>
</gene>
<dbReference type="HAMAP" id="MF_01116">
    <property type="entry name" value="TSR3"/>
    <property type="match status" value="1"/>
</dbReference>
<evidence type="ECO:0000259" key="9">
    <source>
        <dbReference type="Pfam" id="PF04068"/>
    </source>
</evidence>
<keyword evidence="2 6" id="KW-0690">Ribosome biogenesis</keyword>
<evidence type="ECO:0000256" key="4">
    <source>
        <dbReference type="ARBA" id="ARBA00022679"/>
    </source>
</evidence>
<name>A0ABP0FBK8_CLALP</name>
<keyword evidence="3 6" id="KW-0698">rRNA processing</keyword>
<accession>A0ABP0FBK8</accession>
<dbReference type="EC" id="2.5.1.157" evidence="6"/>
<comment type="similarity">
    <text evidence="6">Belongs to the TDD superfamily. TSR3 family.</text>
</comment>
<dbReference type="Proteomes" id="UP001642483">
    <property type="component" value="Unassembled WGS sequence"/>
</dbReference>
<reference evidence="10 11" key="1">
    <citation type="submission" date="2024-02" db="EMBL/GenBank/DDBJ databases">
        <authorList>
            <person name="Daric V."/>
            <person name="Darras S."/>
        </authorList>
    </citation>
    <scope>NUCLEOTIDE SEQUENCE [LARGE SCALE GENOMIC DNA]</scope>
</reference>
<proteinExistence type="inferred from homology"/>
<comment type="catalytic activity">
    <reaction evidence="6">
        <text>an N(1)-methylpseudouridine in rRNA + S-adenosyl-L-methionine = N(1)-methyl-N(3)-[(3S)-3-amino-3-carboxypropyl]pseudouridine in rRNA + S-methyl-5'-thioadenosine + H(+)</text>
        <dbReference type="Rhea" id="RHEA:63296"/>
        <dbReference type="Rhea" id="RHEA-COMP:11634"/>
        <dbReference type="Rhea" id="RHEA-COMP:16310"/>
        <dbReference type="ChEBI" id="CHEBI:15378"/>
        <dbReference type="ChEBI" id="CHEBI:17509"/>
        <dbReference type="ChEBI" id="CHEBI:59789"/>
        <dbReference type="ChEBI" id="CHEBI:74890"/>
        <dbReference type="ChEBI" id="CHEBI:146234"/>
        <dbReference type="EC" id="2.5.1.157"/>
    </reaction>
</comment>
<evidence type="ECO:0000256" key="6">
    <source>
        <dbReference type="HAMAP-Rule" id="MF_03146"/>
    </source>
</evidence>
<comment type="caution">
    <text evidence="6">Lacks conserved residue(s) required for the propagation of feature annotation.</text>
</comment>
<comment type="function">
    <text evidence="6">Aminocarboxypropyltransferase that catalyzes the aminocarboxypropyl transfer on pseudouridine in 18S rRNA. It constitutes the last step in biosynthesis of the hypermodified N1-methyl-N3-(3-amino-3-carboxypropyl) pseudouridine (m1acp3-Psi).</text>
</comment>
<feature type="binding site" evidence="6">
    <location>
        <position position="108"/>
    </location>
    <ligand>
        <name>S-adenosyl-L-methionine</name>
        <dbReference type="ChEBI" id="CHEBI:59789"/>
    </ligand>
</feature>
<feature type="domain" description="RNase L inhibitor RLI-like possible metal-binding" evidence="9">
    <location>
        <begin position="50"/>
        <end position="75"/>
    </location>
</feature>
<dbReference type="PANTHER" id="PTHR20426:SF0">
    <property type="entry name" value="18S RRNA AMINOCARBOXYPROPYLTRANSFERASE"/>
    <property type="match status" value="1"/>
</dbReference>
<sequence length="256" mass="28662">MSKKRTKSHGKFRAQRRFNTPKSISVLHESDIAGSCSHEETESLFELPCKLAMWDLEHCDPKKCSGRKLARKGLVQQRFPGIILSPVASQYLSAGDRDIVADHGICVIDCSWAKLEETPFAKMKGSHPRLLPYLVASNPINYGRPEKLSCVEAYAAALYITGFEGAATTILELFKWGHAFLSLNKQLLKLYKLCNTSAEIVNAQNKWLADEKKELEETQDRDPFDIDLSLECGNPNRLHQDVSSDNESTADSSEES</sequence>
<evidence type="ECO:0000256" key="1">
    <source>
        <dbReference type="ARBA" id="ARBA00022490"/>
    </source>
</evidence>
<feature type="region of interest" description="Disordered" evidence="7">
    <location>
        <begin position="235"/>
        <end position="256"/>
    </location>
</feature>
<evidence type="ECO:0000256" key="7">
    <source>
        <dbReference type="SAM" id="MobiDB-lite"/>
    </source>
</evidence>
<dbReference type="PANTHER" id="PTHR20426">
    <property type="entry name" value="RIBOSOME BIOGENESIS PROTEIN TSR3 HOMOLOG"/>
    <property type="match status" value="1"/>
</dbReference>
<feature type="domain" description="16S/18S rRNA aminocarboxypropyltransferase Tsr3 C-terminal" evidence="8">
    <location>
        <begin position="82"/>
        <end position="208"/>
    </location>
</feature>
<keyword evidence="4 6" id="KW-0808">Transferase</keyword>
<dbReference type="Pfam" id="PF04068">
    <property type="entry name" value="Fer4_RLI"/>
    <property type="match status" value="1"/>
</dbReference>
<dbReference type="Pfam" id="PF04034">
    <property type="entry name" value="Ribo_biogen_C"/>
    <property type="match status" value="1"/>
</dbReference>
<evidence type="ECO:0000256" key="5">
    <source>
        <dbReference type="ARBA" id="ARBA00022691"/>
    </source>
</evidence>
<dbReference type="EMBL" id="CAWYQH010000024">
    <property type="protein sequence ID" value="CAK8676146.1"/>
    <property type="molecule type" value="Genomic_DNA"/>
</dbReference>
<dbReference type="InterPro" id="IPR007177">
    <property type="entry name" value="Tsr3_C"/>
</dbReference>
<keyword evidence="5 6" id="KW-0949">S-adenosyl-L-methionine</keyword>
<dbReference type="NCBIfam" id="NF002621">
    <property type="entry name" value="PRK02287.1"/>
    <property type="match status" value="1"/>
</dbReference>
<protein>
    <recommendedName>
        <fullName evidence="6">18S rRNA aminocarboxypropyltransferase</fullName>
        <ecNumber evidence="6">2.5.1.157</ecNumber>
    </recommendedName>
</protein>